<keyword evidence="6" id="KW-1185">Reference proteome</keyword>
<dbReference type="GO" id="GO:0003677">
    <property type="term" value="F:DNA binding"/>
    <property type="evidence" value="ECO:0007669"/>
    <property type="project" value="UniProtKB-KW"/>
</dbReference>
<sequence length="155" mass="17484">MDVLPSQDIQKAWARLVRAAEFARASVERDLKDAGFPPLAWYDVLLELDREPEGGLRPLEIERRILMAQYNMSRLIDRLVREGLVSREPCAEDGRGSVIRITRKGRDLRGAMWPVYAAAIQRHVGDKLGEAQAEGLADLLVCLMPADQKKPIPLR</sequence>
<feature type="domain" description="HTH marR-type" evidence="4">
    <location>
        <begin position="6"/>
        <end position="145"/>
    </location>
</feature>
<dbReference type="AlphaFoldDB" id="A0A839AH91"/>
<dbReference type="InterPro" id="IPR036388">
    <property type="entry name" value="WH-like_DNA-bd_sf"/>
</dbReference>
<dbReference type="InterPro" id="IPR039422">
    <property type="entry name" value="MarR/SlyA-like"/>
</dbReference>
<organism evidence="5 6">
    <name type="scientific">Stappia albiluteola</name>
    <dbReference type="NCBI Taxonomy" id="2758565"/>
    <lineage>
        <taxon>Bacteria</taxon>
        <taxon>Pseudomonadati</taxon>
        <taxon>Pseudomonadota</taxon>
        <taxon>Alphaproteobacteria</taxon>
        <taxon>Hyphomicrobiales</taxon>
        <taxon>Stappiaceae</taxon>
        <taxon>Stappia</taxon>
    </lineage>
</organism>
<gene>
    <name evidence="5" type="ORF">H2509_14860</name>
</gene>
<dbReference type="Pfam" id="PF12802">
    <property type="entry name" value="MarR_2"/>
    <property type="match status" value="1"/>
</dbReference>
<evidence type="ECO:0000259" key="4">
    <source>
        <dbReference type="PROSITE" id="PS50995"/>
    </source>
</evidence>
<dbReference type="PANTHER" id="PTHR33164">
    <property type="entry name" value="TRANSCRIPTIONAL REGULATOR, MARR FAMILY"/>
    <property type="match status" value="1"/>
</dbReference>
<comment type="caution">
    <text evidence="5">The sequence shown here is derived from an EMBL/GenBank/DDBJ whole genome shotgun (WGS) entry which is preliminary data.</text>
</comment>
<name>A0A839AH91_9HYPH</name>
<keyword evidence="2" id="KW-0238">DNA-binding</keyword>
<dbReference type="EMBL" id="JACFXV010000062">
    <property type="protein sequence ID" value="MBA5778408.1"/>
    <property type="molecule type" value="Genomic_DNA"/>
</dbReference>
<dbReference type="InterPro" id="IPR036390">
    <property type="entry name" value="WH_DNA-bd_sf"/>
</dbReference>
<dbReference type="GO" id="GO:0006950">
    <property type="term" value="P:response to stress"/>
    <property type="evidence" value="ECO:0007669"/>
    <property type="project" value="TreeGrafter"/>
</dbReference>
<evidence type="ECO:0000313" key="5">
    <source>
        <dbReference type="EMBL" id="MBA5778408.1"/>
    </source>
</evidence>
<evidence type="ECO:0000256" key="3">
    <source>
        <dbReference type="ARBA" id="ARBA00023163"/>
    </source>
</evidence>
<keyword evidence="1" id="KW-0805">Transcription regulation</keyword>
<dbReference type="SUPFAM" id="SSF46785">
    <property type="entry name" value="Winged helix' DNA-binding domain"/>
    <property type="match status" value="1"/>
</dbReference>
<evidence type="ECO:0000313" key="6">
    <source>
        <dbReference type="Proteomes" id="UP000541109"/>
    </source>
</evidence>
<dbReference type="InterPro" id="IPR000835">
    <property type="entry name" value="HTH_MarR-typ"/>
</dbReference>
<dbReference type="InterPro" id="IPR023187">
    <property type="entry name" value="Tscrpt_reg_MarR-type_CS"/>
</dbReference>
<keyword evidence="3" id="KW-0804">Transcription</keyword>
<dbReference type="Gene3D" id="1.10.10.10">
    <property type="entry name" value="Winged helix-like DNA-binding domain superfamily/Winged helix DNA-binding domain"/>
    <property type="match status" value="1"/>
</dbReference>
<dbReference type="PRINTS" id="PR00598">
    <property type="entry name" value="HTHMARR"/>
</dbReference>
<protein>
    <submittedName>
        <fullName evidence="5">Winged helix-turn-helix transcriptional regulator</fullName>
    </submittedName>
</protein>
<dbReference type="PROSITE" id="PS50995">
    <property type="entry name" value="HTH_MARR_2"/>
    <property type="match status" value="1"/>
</dbReference>
<evidence type="ECO:0000256" key="1">
    <source>
        <dbReference type="ARBA" id="ARBA00023015"/>
    </source>
</evidence>
<dbReference type="PANTHER" id="PTHR33164:SF104">
    <property type="entry name" value="TRANSCRIPTIONAL REGULATORY PROTEIN"/>
    <property type="match status" value="1"/>
</dbReference>
<reference evidence="5 6" key="1">
    <citation type="submission" date="2020-07" db="EMBL/GenBank/DDBJ databases">
        <title>Stappia sp., F7233, whole genome shotgun sequencing project.</title>
        <authorList>
            <person name="Jiang S."/>
            <person name="Liu Z.W."/>
            <person name="Du Z.J."/>
        </authorList>
    </citation>
    <scope>NUCLEOTIDE SEQUENCE [LARGE SCALE GENOMIC DNA]</scope>
    <source>
        <strain evidence="5 6">F7233</strain>
    </source>
</reference>
<proteinExistence type="predicted"/>
<dbReference type="GO" id="GO:0003700">
    <property type="term" value="F:DNA-binding transcription factor activity"/>
    <property type="evidence" value="ECO:0007669"/>
    <property type="project" value="InterPro"/>
</dbReference>
<evidence type="ECO:0000256" key="2">
    <source>
        <dbReference type="ARBA" id="ARBA00023125"/>
    </source>
</evidence>
<dbReference type="SMART" id="SM00347">
    <property type="entry name" value="HTH_MARR"/>
    <property type="match status" value="1"/>
</dbReference>
<accession>A0A839AH91</accession>
<dbReference type="Proteomes" id="UP000541109">
    <property type="component" value="Unassembled WGS sequence"/>
</dbReference>
<dbReference type="PROSITE" id="PS01117">
    <property type="entry name" value="HTH_MARR_1"/>
    <property type="match status" value="1"/>
</dbReference>